<name>A0A0F9LKB7_9ZZZZ</name>
<dbReference type="EMBL" id="LAZR01006218">
    <property type="protein sequence ID" value="KKM93833.1"/>
    <property type="molecule type" value="Genomic_DNA"/>
</dbReference>
<proteinExistence type="predicted"/>
<keyword evidence="1" id="KW-0812">Transmembrane</keyword>
<comment type="caution">
    <text evidence="2">The sequence shown here is derived from an EMBL/GenBank/DDBJ whole genome shotgun (WGS) entry which is preliminary data.</text>
</comment>
<dbReference type="AlphaFoldDB" id="A0A0F9LKB7"/>
<gene>
    <name evidence="2" type="ORF">LCGC14_1204460</name>
</gene>
<keyword evidence="1" id="KW-1133">Transmembrane helix</keyword>
<evidence type="ECO:0000313" key="2">
    <source>
        <dbReference type="EMBL" id="KKM93833.1"/>
    </source>
</evidence>
<feature type="transmembrane region" description="Helical" evidence="1">
    <location>
        <begin position="21"/>
        <end position="37"/>
    </location>
</feature>
<sequence length="139" mass="15637">MGVVNFWQDNIKKNIKKISGIFGDIVLTLISVTLFAWKAELDMITFLMMLVIGIKPFVTMYVNVVTKGEADIISKENSQLKQTIEYHREISEYRIRIAASTGKVKNGVISNKNWNDSNEALKKIETATNADADVTNNPL</sequence>
<feature type="transmembrane region" description="Helical" evidence="1">
    <location>
        <begin position="43"/>
        <end position="65"/>
    </location>
</feature>
<evidence type="ECO:0000256" key="1">
    <source>
        <dbReference type="SAM" id="Phobius"/>
    </source>
</evidence>
<accession>A0A0F9LKB7</accession>
<organism evidence="2">
    <name type="scientific">marine sediment metagenome</name>
    <dbReference type="NCBI Taxonomy" id="412755"/>
    <lineage>
        <taxon>unclassified sequences</taxon>
        <taxon>metagenomes</taxon>
        <taxon>ecological metagenomes</taxon>
    </lineage>
</organism>
<keyword evidence="1" id="KW-0472">Membrane</keyword>
<protein>
    <submittedName>
        <fullName evidence="2">Uncharacterized protein</fullName>
    </submittedName>
</protein>
<reference evidence="2" key="1">
    <citation type="journal article" date="2015" name="Nature">
        <title>Complex archaea that bridge the gap between prokaryotes and eukaryotes.</title>
        <authorList>
            <person name="Spang A."/>
            <person name="Saw J.H."/>
            <person name="Jorgensen S.L."/>
            <person name="Zaremba-Niedzwiedzka K."/>
            <person name="Martijn J."/>
            <person name="Lind A.E."/>
            <person name="van Eijk R."/>
            <person name="Schleper C."/>
            <person name="Guy L."/>
            <person name="Ettema T.J."/>
        </authorList>
    </citation>
    <scope>NUCLEOTIDE SEQUENCE</scope>
</reference>